<protein>
    <recommendedName>
        <fullName evidence="4">Inhibitor of growth protein N-terminal histone-binding domain-containing protein</fullName>
    </recommendedName>
</protein>
<feature type="site" description="Histone H3K4me3 binding" evidence="1">
    <location>
        <position position="186"/>
    </location>
</feature>
<dbReference type="InterPro" id="IPR011011">
    <property type="entry name" value="Znf_FYVE_PHD"/>
</dbReference>
<dbReference type="InterPro" id="IPR013083">
    <property type="entry name" value="Znf_RING/FYVE/PHD"/>
</dbReference>
<dbReference type="Proteomes" id="UP000011014">
    <property type="component" value="Unassembled WGS sequence"/>
</dbReference>
<dbReference type="InterPro" id="IPR028651">
    <property type="entry name" value="ING_fam"/>
</dbReference>
<feature type="site" description="Histone H3K4me3 binding" evidence="1">
    <location>
        <position position="198"/>
    </location>
</feature>
<dbReference type="Gene3D" id="3.30.40.10">
    <property type="entry name" value="Zinc/RING finger domain, C3HC4 (zinc finger)"/>
    <property type="match status" value="1"/>
</dbReference>
<reference evidence="3" key="1">
    <citation type="journal article" date="2010" name="Science">
        <title>Plasticity of animal genome architecture unmasked by rapid evolution of a pelagic tunicate.</title>
        <authorList>
            <person name="Denoeud F."/>
            <person name="Henriet S."/>
            <person name="Mungpakdee S."/>
            <person name="Aury J.M."/>
            <person name="Da Silva C."/>
            <person name="Brinkmann H."/>
            <person name="Mikhaleva J."/>
            <person name="Olsen L.C."/>
            <person name="Jubin C."/>
            <person name="Canestro C."/>
            <person name="Bouquet J.M."/>
            <person name="Danks G."/>
            <person name="Poulain J."/>
            <person name="Campsteijn C."/>
            <person name="Adamski M."/>
            <person name="Cross I."/>
            <person name="Yadetie F."/>
            <person name="Muffato M."/>
            <person name="Louis A."/>
            <person name="Butcher S."/>
            <person name="Tsagkogeorga G."/>
            <person name="Konrad A."/>
            <person name="Singh S."/>
            <person name="Jensen M.F."/>
            <person name="Cong E.H."/>
            <person name="Eikeseth-Otteraa H."/>
            <person name="Noel B."/>
            <person name="Anthouard V."/>
            <person name="Porcel B.M."/>
            <person name="Kachouri-Lafond R."/>
            <person name="Nishino A."/>
            <person name="Ugolini M."/>
            <person name="Chourrout P."/>
            <person name="Nishida H."/>
            <person name="Aasland R."/>
            <person name="Huzurbazar S."/>
            <person name="Westhof E."/>
            <person name="Delsuc F."/>
            <person name="Lehrach H."/>
            <person name="Reinhardt R."/>
            <person name="Weissenbach J."/>
            <person name="Roy S.W."/>
            <person name="Artiguenave F."/>
            <person name="Postlethwait J.H."/>
            <person name="Manak J.R."/>
            <person name="Thompson E.M."/>
            <person name="Jaillon O."/>
            <person name="Du Pasquier L."/>
            <person name="Boudinot P."/>
            <person name="Liberles D.A."/>
            <person name="Volff J.N."/>
            <person name="Philippe H."/>
            <person name="Lenhard B."/>
            <person name="Roest Crollius H."/>
            <person name="Wincker P."/>
            <person name="Chourrout D."/>
        </authorList>
    </citation>
    <scope>NUCLEOTIDE SEQUENCE [LARGE SCALE GENOMIC DNA]</scope>
</reference>
<feature type="compositionally biased region" description="Basic residues" evidence="2">
    <location>
        <begin position="117"/>
        <end position="132"/>
    </location>
</feature>
<evidence type="ECO:0000256" key="1">
    <source>
        <dbReference type="PIRSR" id="PIRSR628651-50"/>
    </source>
</evidence>
<sequence>MDLDKIEEWIATMEVVPVKIQTCVSSYRQVQYHFMKTLTAMEELLEDDPQNVNSVKQLGLCLQTLGDRKTELLASIQEILDEASEELHIEPPPRKQNPVDELKEEETAKPQSVDSPKHKHLSGKGRRKKEHKEKKDVSPKTQKTKSEKAPKPAKDFWIPEKVKIPKPVDPNEETYCFCQQVSYGNMIGCDSSKCQYGWFLFRYLVSF</sequence>
<evidence type="ECO:0008006" key="4">
    <source>
        <dbReference type="Google" id="ProtNLM"/>
    </source>
</evidence>
<accession>E4YMP0</accession>
<organism evidence="3">
    <name type="scientific">Oikopleura dioica</name>
    <name type="common">Tunicate</name>
    <dbReference type="NCBI Taxonomy" id="34765"/>
    <lineage>
        <taxon>Eukaryota</taxon>
        <taxon>Metazoa</taxon>
        <taxon>Chordata</taxon>
        <taxon>Tunicata</taxon>
        <taxon>Appendicularia</taxon>
        <taxon>Copelata</taxon>
        <taxon>Oikopleuridae</taxon>
        <taxon>Oikopleura</taxon>
    </lineage>
</organism>
<evidence type="ECO:0000256" key="2">
    <source>
        <dbReference type="SAM" id="MobiDB-lite"/>
    </source>
</evidence>
<evidence type="ECO:0000313" key="3">
    <source>
        <dbReference type="EMBL" id="CBY36749.1"/>
    </source>
</evidence>
<feature type="site" description="Histone H3K4me3 binding" evidence="1">
    <location>
        <position position="175"/>
    </location>
</feature>
<dbReference type="SUPFAM" id="SSF57903">
    <property type="entry name" value="FYVE/PHD zinc finger"/>
    <property type="match status" value="1"/>
</dbReference>
<name>E4YMP0_OIKDI</name>
<feature type="site" description="Histone H3K4me3 binding" evidence="1">
    <location>
        <position position="190"/>
    </location>
</feature>
<feature type="region of interest" description="Disordered" evidence="2">
    <location>
        <begin position="84"/>
        <end position="154"/>
    </location>
</feature>
<proteinExistence type="predicted"/>
<dbReference type="PANTHER" id="PTHR10333">
    <property type="entry name" value="INHIBITOR OF GROWTH PROTEIN"/>
    <property type="match status" value="1"/>
</dbReference>
<dbReference type="EMBL" id="FN654835">
    <property type="protein sequence ID" value="CBY36749.1"/>
    <property type="molecule type" value="Genomic_DNA"/>
</dbReference>
<dbReference type="AlphaFoldDB" id="E4YMP0"/>
<feature type="compositionally biased region" description="Basic and acidic residues" evidence="2">
    <location>
        <begin position="85"/>
        <end position="108"/>
    </location>
</feature>
<feature type="compositionally biased region" description="Basic and acidic residues" evidence="2">
    <location>
        <begin position="133"/>
        <end position="154"/>
    </location>
</feature>
<gene>
    <name evidence="3" type="ORF">GSOID_T00029785001</name>
</gene>